<evidence type="ECO:0000256" key="1">
    <source>
        <dbReference type="SAM" id="Phobius"/>
    </source>
</evidence>
<dbReference type="EMBL" id="SDMK01000002">
    <property type="protein sequence ID" value="RXS95022.1"/>
    <property type="molecule type" value="Genomic_DNA"/>
</dbReference>
<keyword evidence="1" id="KW-0812">Transmembrane</keyword>
<evidence type="ECO:0000313" key="2">
    <source>
        <dbReference type="EMBL" id="RXS95022.1"/>
    </source>
</evidence>
<evidence type="ECO:0000313" key="3">
    <source>
        <dbReference type="Proteomes" id="UP000290253"/>
    </source>
</evidence>
<dbReference type="AlphaFoldDB" id="A0A4Q1SCT1"/>
<name>A0A4Q1SCT1_9BACT</name>
<accession>A0A4Q1SCT1</accession>
<dbReference type="RefSeq" id="WP_129208191.1">
    <property type="nucleotide sequence ID" value="NZ_BMGU01000003.1"/>
</dbReference>
<dbReference type="OrthoDB" id="9948229at2"/>
<gene>
    <name evidence="2" type="ORF">ESZ00_10360</name>
</gene>
<dbReference type="Proteomes" id="UP000290253">
    <property type="component" value="Unassembled WGS sequence"/>
</dbReference>
<keyword evidence="1" id="KW-1133">Transmembrane helix</keyword>
<keyword evidence="3" id="KW-1185">Reference proteome</keyword>
<comment type="caution">
    <text evidence="2">The sequence shown here is derived from an EMBL/GenBank/DDBJ whole genome shotgun (WGS) entry which is preliminary data.</text>
</comment>
<organism evidence="2 3">
    <name type="scientific">Silvibacterium dinghuense</name>
    <dbReference type="NCBI Taxonomy" id="1560006"/>
    <lineage>
        <taxon>Bacteria</taxon>
        <taxon>Pseudomonadati</taxon>
        <taxon>Acidobacteriota</taxon>
        <taxon>Terriglobia</taxon>
        <taxon>Terriglobales</taxon>
        <taxon>Acidobacteriaceae</taxon>
        <taxon>Silvibacterium</taxon>
    </lineage>
</organism>
<keyword evidence="1" id="KW-0472">Membrane</keyword>
<protein>
    <submittedName>
        <fullName evidence="2">Uncharacterized protein</fullName>
    </submittedName>
</protein>
<sequence>MALTGKKLPFAVLSTAVLCGVAFVGSVYYLRAQGLPCSHLTPLTVLATMAAFLMSICFRQMARYKERPQRWILAACLAVAALALVLDFRYVRHYRDACDGLGQGVPLLK</sequence>
<feature type="transmembrane region" description="Helical" evidence="1">
    <location>
        <begin position="71"/>
        <end position="91"/>
    </location>
</feature>
<proteinExistence type="predicted"/>
<feature type="transmembrane region" description="Helical" evidence="1">
    <location>
        <begin position="40"/>
        <end position="59"/>
    </location>
</feature>
<reference evidence="2 3" key="1">
    <citation type="journal article" date="2016" name="Int. J. Syst. Evol. Microbiol.">
        <title>Acidipila dinghuensis sp. nov., an acidobacterium isolated from forest soil.</title>
        <authorList>
            <person name="Jiang Y.W."/>
            <person name="Wang J."/>
            <person name="Chen M.H."/>
            <person name="Lv Y.Y."/>
            <person name="Qiu L.H."/>
        </authorList>
    </citation>
    <scope>NUCLEOTIDE SEQUENCE [LARGE SCALE GENOMIC DNA]</scope>
    <source>
        <strain evidence="2 3">DHOF10</strain>
    </source>
</reference>